<keyword evidence="3" id="KW-1185">Reference proteome</keyword>
<comment type="caution">
    <text evidence="2">The sequence shown here is derived from an EMBL/GenBank/DDBJ whole genome shotgun (WGS) entry which is preliminary data.</text>
</comment>
<protein>
    <submittedName>
        <fullName evidence="2">Serine/arginine repetitive matrix protein 2</fullName>
    </submittedName>
</protein>
<dbReference type="AlphaFoldDB" id="A0A5N5QQY4"/>
<feature type="region of interest" description="Disordered" evidence="1">
    <location>
        <begin position="56"/>
        <end position="186"/>
    </location>
</feature>
<evidence type="ECO:0000313" key="3">
    <source>
        <dbReference type="Proteomes" id="UP000383932"/>
    </source>
</evidence>
<sequence>MSLGFRFTPFTNNSVTTRWATKDKPVIDQKHTKTQSIPGSENFPVPLSAMFSHAHHAGSLGRRTNRAPVNSYESDLRRQLDSETDANTEFNAAKLQANIRPRSISLDRGRGKSSKSRPKDKEKAKKKVVADQARRTRRRAAGLESDTTQGEDSDSDEYVTGYGKSRPVQGMFGSAGSKRSMLPNIV</sequence>
<name>A0A5N5QQY4_9AGAM</name>
<evidence type="ECO:0000313" key="2">
    <source>
        <dbReference type="EMBL" id="KAB5594175.1"/>
    </source>
</evidence>
<reference evidence="2 3" key="1">
    <citation type="journal article" date="2019" name="Fungal Biol. Biotechnol.">
        <title>Draft genome sequence of fastidious pathogen Ceratobasidium theobromae, which causes vascular-streak dieback in Theobroma cacao.</title>
        <authorList>
            <person name="Ali S.S."/>
            <person name="Asman A."/>
            <person name="Shao J."/>
            <person name="Firmansyah A.P."/>
            <person name="Susilo A.W."/>
            <person name="Rosmana A."/>
            <person name="McMahon P."/>
            <person name="Junaid M."/>
            <person name="Guest D."/>
            <person name="Kheng T.Y."/>
            <person name="Meinhardt L.W."/>
            <person name="Bailey B.A."/>
        </authorList>
    </citation>
    <scope>NUCLEOTIDE SEQUENCE [LARGE SCALE GENOMIC DNA]</scope>
    <source>
        <strain evidence="2 3">CT2</strain>
    </source>
</reference>
<dbReference type="OrthoDB" id="3270052at2759"/>
<evidence type="ECO:0000256" key="1">
    <source>
        <dbReference type="SAM" id="MobiDB-lite"/>
    </source>
</evidence>
<proteinExistence type="predicted"/>
<dbReference type="EMBL" id="SSOP01000024">
    <property type="protein sequence ID" value="KAB5594175.1"/>
    <property type="molecule type" value="Genomic_DNA"/>
</dbReference>
<accession>A0A5N5QQY4</accession>
<dbReference type="Proteomes" id="UP000383932">
    <property type="component" value="Unassembled WGS sequence"/>
</dbReference>
<organism evidence="2 3">
    <name type="scientific">Ceratobasidium theobromae</name>
    <dbReference type="NCBI Taxonomy" id="1582974"/>
    <lineage>
        <taxon>Eukaryota</taxon>
        <taxon>Fungi</taxon>
        <taxon>Dikarya</taxon>
        <taxon>Basidiomycota</taxon>
        <taxon>Agaricomycotina</taxon>
        <taxon>Agaricomycetes</taxon>
        <taxon>Cantharellales</taxon>
        <taxon>Ceratobasidiaceae</taxon>
        <taxon>Ceratobasidium</taxon>
    </lineage>
</organism>
<feature type="compositionally biased region" description="Basic and acidic residues" evidence="1">
    <location>
        <begin position="117"/>
        <end position="134"/>
    </location>
</feature>
<gene>
    <name evidence="2" type="ORF">CTheo_2391</name>
</gene>